<accession>A0A9Q9IFS9</accession>
<dbReference type="AlphaFoldDB" id="A0A9Q9IFS9"/>
<dbReference type="KEGG" id="daur:Daura_01065"/>
<evidence type="ECO:0000256" key="1">
    <source>
        <dbReference type="SAM" id="MobiDB-lite"/>
    </source>
</evidence>
<sequence>MRSRLVLAQVALALLVLAWAVHPGWALVAVPFAVPAVPLRLRRRASGAPTGAALLEAVRPGAVMASVDIDGVDVGVLQDADGLAAVIRVGDPADLLGDAPPPVPPPSTLLPSPAPGLPQARVQLLVGAIAAADPGTGATPPAVSYRQLTDGQVPARRQALLTVRIRRAGGFQPEDLERSLVAAVRRACRQLGRAGLAARPLSAASALATLDEAAGHRTDRPVRASGRSLEVGGAAQAVFRLRRRPRDGPLADRLLTLPCSAVTVALTTTGGDATCHAELTVRLAAPAPAALDQATAALHRLAAAAGAEFVRLGGAQLDALAATLPLGGGAPPDAAALAGLLTGRDDLSPDGGAAARVTTADLAALTPSIGGDGLMLGVNRHGTPVVVRLFRAEPTRAVLIGGLRCAALLTLRALAVGAHVAVQSTRPDAWSPFLSGLSGTPISLRPAGQPADLPAPTSAAPQLLVLDTGPPDGGSHPPGPTSESAWRATLVLRDDLTPADTDQLTRADLVLLQALTPAEAPIATAALGLTESASWLTRIAPELLGLVVSRRTVRWTHLSPTPIELQLTGGPAR</sequence>
<protein>
    <submittedName>
        <fullName evidence="2">Type VII secretion protein EccE</fullName>
    </submittedName>
</protein>
<name>A0A9Q9IFS9_9ACTN</name>
<keyword evidence="3" id="KW-1185">Reference proteome</keyword>
<dbReference type="EMBL" id="CP073767">
    <property type="protein sequence ID" value="UWZ54916.1"/>
    <property type="molecule type" value="Genomic_DNA"/>
</dbReference>
<evidence type="ECO:0000313" key="3">
    <source>
        <dbReference type="Proteomes" id="UP001058003"/>
    </source>
</evidence>
<dbReference type="RefSeq" id="WP_033363249.1">
    <property type="nucleotide sequence ID" value="NZ_CP073767.1"/>
</dbReference>
<feature type="region of interest" description="Disordered" evidence="1">
    <location>
        <begin position="463"/>
        <end position="483"/>
    </location>
</feature>
<organism evidence="2 3">
    <name type="scientific">Dactylosporangium aurantiacum</name>
    <dbReference type="NCBI Taxonomy" id="35754"/>
    <lineage>
        <taxon>Bacteria</taxon>
        <taxon>Bacillati</taxon>
        <taxon>Actinomycetota</taxon>
        <taxon>Actinomycetes</taxon>
        <taxon>Micromonosporales</taxon>
        <taxon>Micromonosporaceae</taxon>
        <taxon>Dactylosporangium</taxon>
    </lineage>
</organism>
<reference evidence="2" key="1">
    <citation type="submission" date="2021-04" db="EMBL/GenBank/DDBJ databases">
        <title>Dactylosporangium aurantiacum NRRL B-8018 full assembly.</title>
        <authorList>
            <person name="Hartkoorn R.C."/>
            <person name="Beaudoing E."/>
            <person name="Hot D."/>
        </authorList>
    </citation>
    <scope>NUCLEOTIDE SEQUENCE</scope>
    <source>
        <strain evidence="2">NRRL B-8018</strain>
    </source>
</reference>
<dbReference type="Proteomes" id="UP001058003">
    <property type="component" value="Chromosome"/>
</dbReference>
<evidence type="ECO:0000313" key="2">
    <source>
        <dbReference type="EMBL" id="UWZ54916.1"/>
    </source>
</evidence>
<gene>
    <name evidence="2" type="ORF">Daura_01065</name>
</gene>
<dbReference type="OrthoDB" id="5189601at2"/>
<proteinExistence type="predicted"/>